<evidence type="ECO:0000313" key="1">
    <source>
        <dbReference type="EMBL" id="TFK67918.1"/>
    </source>
</evidence>
<keyword evidence="1" id="KW-0223">Dioxygenase</keyword>
<proteinExistence type="predicted"/>
<protein>
    <submittedName>
        <fullName evidence="1">2-nitropropane dioxygenase</fullName>
    </submittedName>
</protein>
<sequence length="353" mass="37059">MPASEPVFSTPLTRLFKINHPVMLAGMNVAAGPRLAAAVTNAGGIGVIGGVRQSPKFLRGSIEELKSHLEDKSAPFGVDLLLPQVGGNARKTNTDYTSGQLPELISAIIEGGASLFVCAVGVPPKWVVDRLHAAGIPVMNMIGHPKVMLITSLGVDIICAQGGEGGGHTGETPFSILIPAVVDLCKNAKSPLTGEPVLVVAAGGIADGRGLAAALAYGASGVWVGTRFVASVEAGASKKHKEMLLSTGYDDVIRTLIYSGRPMSVKKTPYVAEWETRRREEMIKLLADGKIPHDAELAKHPEKSIGGFPWLMGKVAGAINDIKPAKEIVEELVNTAARSLAEANNFKLARSKL</sequence>
<gene>
    <name evidence="1" type="ORF">BDN72DRAFT_770086</name>
</gene>
<keyword evidence="2" id="KW-1185">Reference proteome</keyword>
<organism evidence="1 2">
    <name type="scientific">Pluteus cervinus</name>
    <dbReference type="NCBI Taxonomy" id="181527"/>
    <lineage>
        <taxon>Eukaryota</taxon>
        <taxon>Fungi</taxon>
        <taxon>Dikarya</taxon>
        <taxon>Basidiomycota</taxon>
        <taxon>Agaricomycotina</taxon>
        <taxon>Agaricomycetes</taxon>
        <taxon>Agaricomycetidae</taxon>
        <taxon>Agaricales</taxon>
        <taxon>Pluteineae</taxon>
        <taxon>Pluteaceae</taxon>
        <taxon>Pluteus</taxon>
    </lineage>
</organism>
<evidence type="ECO:0000313" key="2">
    <source>
        <dbReference type="Proteomes" id="UP000308600"/>
    </source>
</evidence>
<reference evidence="1 2" key="1">
    <citation type="journal article" date="2019" name="Nat. Ecol. Evol.">
        <title>Megaphylogeny resolves global patterns of mushroom evolution.</title>
        <authorList>
            <person name="Varga T."/>
            <person name="Krizsan K."/>
            <person name="Foldi C."/>
            <person name="Dima B."/>
            <person name="Sanchez-Garcia M."/>
            <person name="Sanchez-Ramirez S."/>
            <person name="Szollosi G.J."/>
            <person name="Szarkandi J.G."/>
            <person name="Papp V."/>
            <person name="Albert L."/>
            <person name="Andreopoulos W."/>
            <person name="Angelini C."/>
            <person name="Antonin V."/>
            <person name="Barry K.W."/>
            <person name="Bougher N.L."/>
            <person name="Buchanan P."/>
            <person name="Buyck B."/>
            <person name="Bense V."/>
            <person name="Catcheside P."/>
            <person name="Chovatia M."/>
            <person name="Cooper J."/>
            <person name="Damon W."/>
            <person name="Desjardin D."/>
            <person name="Finy P."/>
            <person name="Geml J."/>
            <person name="Haridas S."/>
            <person name="Hughes K."/>
            <person name="Justo A."/>
            <person name="Karasinski D."/>
            <person name="Kautmanova I."/>
            <person name="Kiss B."/>
            <person name="Kocsube S."/>
            <person name="Kotiranta H."/>
            <person name="LaButti K.M."/>
            <person name="Lechner B.E."/>
            <person name="Liimatainen K."/>
            <person name="Lipzen A."/>
            <person name="Lukacs Z."/>
            <person name="Mihaltcheva S."/>
            <person name="Morgado L.N."/>
            <person name="Niskanen T."/>
            <person name="Noordeloos M.E."/>
            <person name="Ohm R.A."/>
            <person name="Ortiz-Santana B."/>
            <person name="Ovrebo C."/>
            <person name="Racz N."/>
            <person name="Riley R."/>
            <person name="Savchenko A."/>
            <person name="Shiryaev A."/>
            <person name="Soop K."/>
            <person name="Spirin V."/>
            <person name="Szebenyi C."/>
            <person name="Tomsovsky M."/>
            <person name="Tulloss R.E."/>
            <person name="Uehling J."/>
            <person name="Grigoriev I.V."/>
            <person name="Vagvolgyi C."/>
            <person name="Papp T."/>
            <person name="Martin F.M."/>
            <person name="Miettinen O."/>
            <person name="Hibbett D.S."/>
            <person name="Nagy L.G."/>
        </authorList>
    </citation>
    <scope>NUCLEOTIDE SEQUENCE [LARGE SCALE GENOMIC DNA]</scope>
    <source>
        <strain evidence="1 2">NL-1719</strain>
    </source>
</reference>
<dbReference type="Proteomes" id="UP000308600">
    <property type="component" value="Unassembled WGS sequence"/>
</dbReference>
<keyword evidence="1" id="KW-0560">Oxidoreductase</keyword>
<name>A0ACD3AQB3_9AGAR</name>
<dbReference type="EMBL" id="ML208364">
    <property type="protein sequence ID" value="TFK67918.1"/>
    <property type="molecule type" value="Genomic_DNA"/>
</dbReference>
<accession>A0ACD3AQB3</accession>